<gene>
    <name evidence="2" type="ORF">DVH24_003647</name>
</gene>
<comment type="caution">
    <text evidence="2">The sequence shown here is derived from an EMBL/GenBank/DDBJ whole genome shotgun (WGS) entry which is preliminary data.</text>
</comment>
<protein>
    <submittedName>
        <fullName evidence="2">Uncharacterized protein</fullName>
    </submittedName>
</protein>
<feature type="transmembrane region" description="Helical" evidence="1">
    <location>
        <begin position="176"/>
        <end position="196"/>
    </location>
</feature>
<keyword evidence="3" id="KW-1185">Reference proteome</keyword>
<dbReference type="Proteomes" id="UP000290289">
    <property type="component" value="Chromosome 11"/>
</dbReference>
<reference evidence="2 3" key="1">
    <citation type="submission" date="2018-10" db="EMBL/GenBank/DDBJ databases">
        <title>A high-quality apple genome assembly.</title>
        <authorList>
            <person name="Hu J."/>
        </authorList>
    </citation>
    <scope>NUCLEOTIDE SEQUENCE [LARGE SCALE GENOMIC DNA]</scope>
    <source>
        <strain evidence="3">cv. HFTH1</strain>
        <tissue evidence="2">Young leaf</tissue>
    </source>
</reference>
<name>A0A498IJ33_MALDO</name>
<dbReference type="EMBL" id="RDQH01000337">
    <property type="protein sequence ID" value="RXH83149.1"/>
    <property type="molecule type" value="Genomic_DNA"/>
</dbReference>
<evidence type="ECO:0000256" key="1">
    <source>
        <dbReference type="SAM" id="Phobius"/>
    </source>
</evidence>
<keyword evidence="1" id="KW-0812">Transmembrane</keyword>
<keyword evidence="1" id="KW-1133">Transmembrane helix</keyword>
<evidence type="ECO:0000313" key="2">
    <source>
        <dbReference type="EMBL" id="RXH83149.1"/>
    </source>
</evidence>
<feature type="transmembrane region" description="Helical" evidence="1">
    <location>
        <begin position="38"/>
        <end position="57"/>
    </location>
</feature>
<proteinExistence type="predicted"/>
<evidence type="ECO:0000313" key="3">
    <source>
        <dbReference type="Proteomes" id="UP000290289"/>
    </source>
</evidence>
<keyword evidence="1" id="KW-0472">Membrane</keyword>
<organism evidence="2 3">
    <name type="scientific">Malus domestica</name>
    <name type="common">Apple</name>
    <name type="synonym">Pyrus malus</name>
    <dbReference type="NCBI Taxonomy" id="3750"/>
    <lineage>
        <taxon>Eukaryota</taxon>
        <taxon>Viridiplantae</taxon>
        <taxon>Streptophyta</taxon>
        <taxon>Embryophyta</taxon>
        <taxon>Tracheophyta</taxon>
        <taxon>Spermatophyta</taxon>
        <taxon>Magnoliopsida</taxon>
        <taxon>eudicotyledons</taxon>
        <taxon>Gunneridae</taxon>
        <taxon>Pentapetalae</taxon>
        <taxon>rosids</taxon>
        <taxon>fabids</taxon>
        <taxon>Rosales</taxon>
        <taxon>Rosaceae</taxon>
        <taxon>Amygdaloideae</taxon>
        <taxon>Maleae</taxon>
        <taxon>Malus</taxon>
    </lineage>
</organism>
<dbReference type="AlphaFoldDB" id="A0A498IJ33"/>
<accession>A0A498IJ33</accession>
<sequence length="198" mass="21579">MALFSYFSLGTPIPDSESSHQFQASVAISCSRQAIAHYSFFFLLLPSSLLYPFLLFLPSHLLSPFPLPTSTSSSFPLSSLVPSFSFSFFPNFPSPNRHARSQSRPSVGYFTYPLASLSTHKIPCSVFGSGVYSLGWSLASSEDVTASVVWFTLLEIKVFCCLFLQPSGLSLCGPPFVSLVAALILLGPFTLSSSFWTL</sequence>